<name>A0A229UR60_9BACL</name>
<reference evidence="8 9" key="1">
    <citation type="submission" date="2017-07" db="EMBL/GenBank/DDBJ databases">
        <title>Genome sequencing and assembly of Paenibacillus rigui.</title>
        <authorList>
            <person name="Mayilraj S."/>
        </authorList>
    </citation>
    <scope>NUCLEOTIDE SEQUENCE [LARGE SCALE GENOMIC DNA]</scope>
    <source>
        <strain evidence="8 9">JCM 16352</strain>
    </source>
</reference>
<dbReference type="OrthoDB" id="9812980at2"/>
<accession>A0A229UR60</accession>
<dbReference type="InterPro" id="IPR032816">
    <property type="entry name" value="VTT_dom"/>
</dbReference>
<keyword evidence="2 6" id="KW-1003">Cell membrane</keyword>
<gene>
    <name evidence="8" type="ORF">CF651_11685</name>
</gene>
<evidence type="ECO:0000256" key="3">
    <source>
        <dbReference type="ARBA" id="ARBA00022692"/>
    </source>
</evidence>
<keyword evidence="4 6" id="KW-1133">Transmembrane helix</keyword>
<organism evidence="8 9">
    <name type="scientific">Paenibacillus rigui</name>
    <dbReference type="NCBI Taxonomy" id="554312"/>
    <lineage>
        <taxon>Bacteria</taxon>
        <taxon>Bacillati</taxon>
        <taxon>Bacillota</taxon>
        <taxon>Bacilli</taxon>
        <taxon>Bacillales</taxon>
        <taxon>Paenibacillaceae</taxon>
        <taxon>Paenibacillus</taxon>
    </lineage>
</organism>
<dbReference type="InterPro" id="IPR015414">
    <property type="entry name" value="TMEM64"/>
</dbReference>
<feature type="transmembrane region" description="Helical" evidence="6">
    <location>
        <begin position="167"/>
        <end position="184"/>
    </location>
</feature>
<evidence type="ECO:0000256" key="4">
    <source>
        <dbReference type="ARBA" id="ARBA00022989"/>
    </source>
</evidence>
<dbReference type="Proteomes" id="UP000215509">
    <property type="component" value="Unassembled WGS sequence"/>
</dbReference>
<keyword evidence="5 6" id="KW-0472">Membrane</keyword>
<evidence type="ECO:0000313" key="9">
    <source>
        <dbReference type="Proteomes" id="UP000215509"/>
    </source>
</evidence>
<proteinExistence type="inferred from homology"/>
<feature type="transmembrane region" description="Helical" evidence="6">
    <location>
        <begin position="135"/>
        <end position="155"/>
    </location>
</feature>
<feature type="transmembrane region" description="Helical" evidence="6">
    <location>
        <begin position="104"/>
        <end position="123"/>
    </location>
</feature>
<evidence type="ECO:0000259" key="7">
    <source>
        <dbReference type="Pfam" id="PF09335"/>
    </source>
</evidence>
<evidence type="ECO:0000256" key="1">
    <source>
        <dbReference type="ARBA" id="ARBA00004651"/>
    </source>
</evidence>
<dbReference type="RefSeq" id="WP_094015038.1">
    <property type="nucleotide sequence ID" value="NZ_NMQW01000017.1"/>
</dbReference>
<keyword evidence="9" id="KW-1185">Reference proteome</keyword>
<sequence length="193" mass="21780">MGKWNVHHLSDILDSWGIMGHLAGALLAYVQTLVPFVPFVVVAGANVLLFGLWLGFLVNYVMSVLGAITAFWFARTYGRTWVEKKLGKYPQLAKFNERLKRNGFLYIAIARVIPVLPSFAINLGAAVTKVKGRDFFLGTVVGKLPMIFLESLIGHDLLYFHHNKGRLLLLLLVFIILMLIGNRYKRKWFGSDS</sequence>
<evidence type="ECO:0000313" key="8">
    <source>
        <dbReference type="EMBL" id="OXM85888.1"/>
    </source>
</evidence>
<keyword evidence="3 6" id="KW-0812">Transmembrane</keyword>
<dbReference type="Pfam" id="PF09335">
    <property type="entry name" value="VTT_dom"/>
    <property type="match status" value="1"/>
</dbReference>
<dbReference type="PANTHER" id="PTHR12677">
    <property type="entry name" value="GOLGI APPARATUS MEMBRANE PROTEIN TVP38-RELATED"/>
    <property type="match status" value="1"/>
</dbReference>
<evidence type="ECO:0000256" key="5">
    <source>
        <dbReference type="ARBA" id="ARBA00023136"/>
    </source>
</evidence>
<dbReference type="EMBL" id="NMQW01000017">
    <property type="protein sequence ID" value="OXM85888.1"/>
    <property type="molecule type" value="Genomic_DNA"/>
</dbReference>
<comment type="caution">
    <text evidence="6">Lacks conserved residue(s) required for the propagation of feature annotation.</text>
</comment>
<dbReference type="GO" id="GO:0005886">
    <property type="term" value="C:plasma membrane"/>
    <property type="evidence" value="ECO:0007669"/>
    <property type="project" value="UniProtKB-SubCell"/>
</dbReference>
<comment type="caution">
    <text evidence="8">The sequence shown here is derived from an EMBL/GenBank/DDBJ whole genome shotgun (WGS) entry which is preliminary data.</text>
</comment>
<feature type="domain" description="VTT" evidence="7">
    <location>
        <begin position="37"/>
        <end position="155"/>
    </location>
</feature>
<feature type="transmembrane region" description="Helical" evidence="6">
    <location>
        <begin position="50"/>
        <end position="74"/>
    </location>
</feature>
<comment type="similarity">
    <text evidence="6">Belongs to the TVP38/TMEM64 family.</text>
</comment>
<comment type="subcellular location">
    <subcellularLocation>
        <location evidence="1 6">Cell membrane</location>
        <topology evidence="1 6">Multi-pass membrane protein</topology>
    </subcellularLocation>
</comment>
<evidence type="ECO:0000256" key="2">
    <source>
        <dbReference type="ARBA" id="ARBA00022475"/>
    </source>
</evidence>
<dbReference type="AlphaFoldDB" id="A0A229UR60"/>
<dbReference type="PANTHER" id="PTHR12677:SF55">
    <property type="entry name" value="UNDECAPRENYL PHOSPHATE TRANSPORTER SAOUHSC_00901-RELATED"/>
    <property type="match status" value="1"/>
</dbReference>
<evidence type="ECO:0000256" key="6">
    <source>
        <dbReference type="RuleBase" id="RU366058"/>
    </source>
</evidence>
<protein>
    <recommendedName>
        <fullName evidence="6">TVP38/TMEM64 family membrane protein</fullName>
    </recommendedName>
</protein>